<protein>
    <submittedName>
        <fullName evidence="2">Glycosyltransferase</fullName>
    </submittedName>
</protein>
<evidence type="ECO:0000313" key="2">
    <source>
        <dbReference type="EMBL" id="MBL0419965.1"/>
    </source>
</evidence>
<dbReference type="RefSeq" id="WP_201682963.1">
    <property type="nucleotide sequence ID" value="NZ_JAEQNA010000001.1"/>
</dbReference>
<keyword evidence="3" id="KW-1185">Reference proteome</keyword>
<accession>A0A936ZMF9</accession>
<dbReference type="AlphaFoldDB" id="A0A936ZMF9"/>
<gene>
    <name evidence="2" type="ORF">JI739_06360</name>
</gene>
<dbReference type="EMBL" id="JAEQNA010000001">
    <property type="protein sequence ID" value="MBL0419965.1"/>
    <property type="molecule type" value="Genomic_DNA"/>
</dbReference>
<feature type="domain" description="Spore protein YkvP/CgeB glycosyl transferase-like" evidence="1">
    <location>
        <begin position="213"/>
        <end position="364"/>
    </location>
</feature>
<proteinExistence type="predicted"/>
<dbReference type="InterPro" id="IPR055259">
    <property type="entry name" value="YkvP/CgeB_Glyco_trans-like"/>
</dbReference>
<dbReference type="Gene3D" id="3.40.50.2000">
    <property type="entry name" value="Glycogen Phosphorylase B"/>
    <property type="match status" value="2"/>
</dbReference>
<dbReference type="Pfam" id="PF13524">
    <property type="entry name" value="Glyco_trans_1_2"/>
    <property type="match status" value="1"/>
</dbReference>
<evidence type="ECO:0000313" key="3">
    <source>
        <dbReference type="Proteomes" id="UP000613011"/>
    </source>
</evidence>
<dbReference type="CDD" id="cd03801">
    <property type="entry name" value="GT4_PimA-like"/>
    <property type="match status" value="1"/>
</dbReference>
<organism evidence="2 3">
    <name type="scientific">Ramlibacter aurantiacus</name>
    <dbReference type="NCBI Taxonomy" id="2801330"/>
    <lineage>
        <taxon>Bacteria</taxon>
        <taxon>Pseudomonadati</taxon>
        <taxon>Pseudomonadota</taxon>
        <taxon>Betaproteobacteria</taxon>
        <taxon>Burkholderiales</taxon>
        <taxon>Comamonadaceae</taxon>
        <taxon>Ramlibacter</taxon>
    </lineage>
</organism>
<evidence type="ECO:0000259" key="1">
    <source>
        <dbReference type="Pfam" id="PF13524"/>
    </source>
</evidence>
<name>A0A936ZMF9_9BURK</name>
<reference evidence="2" key="1">
    <citation type="submission" date="2021-01" db="EMBL/GenBank/DDBJ databases">
        <title>Ramlibacter sp. strain AW1 16S ribosomal RNA gene Genome sequencing and assembly.</title>
        <authorList>
            <person name="Kang M."/>
        </authorList>
    </citation>
    <scope>NUCLEOTIDE SEQUENCE</scope>
    <source>
        <strain evidence="2">AW1</strain>
    </source>
</reference>
<dbReference type="SUPFAM" id="SSF53756">
    <property type="entry name" value="UDP-Glycosyltransferase/glycogen phosphorylase"/>
    <property type="match status" value="1"/>
</dbReference>
<sequence length="389" mass="43798">MRLVLFCHSLRSDWNHGNAHFLRGICTELLARGHELRVYEPADAWSVSNLVSEHGEQPLADFAAAYPRLRSTLYRLDAGQPGNAPVLDLHQALDGADLVLVHEWNDHELVRRIGDHRRDHPGLRVLFHDTHHRSSTEPASMAAYDLRHYDGVLAFGGVIRDLYQRHGWARQAWTWHEAADTRVFGPRPGEPREGDLVWIGNWGDEERTAELHEFLLEPVHALGLSARVHGVRYPEHARRSLRAAGITYAGWLPNYEAPRVFARHAVTVHVPRRPYVQALPGIPTIRMFEALACGIPLVSAPWNDAEGLFEPGADYLVARNGAQMQRHLRELLNEPGMARELAAHGRRTILARHSCAHRVDELMAIHAAIAPAAPRTPPLRREPSETPTP</sequence>
<comment type="caution">
    <text evidence="2">The sequence shown here is derived from an EMBL/GenBank/DDBJ whole genome shotgun (WGS) entry which is preliminary data.</text>
</comment>
<dbReference type="Proteomes" id="UP000613011">
    <property type="component" value="Unassembled WGS sequence"/>
</dbReference>